<evidence type="ECO:0000313" key="2">
    <source>
        <dbReference type="Proteomes" id="UP001138997"/>
    </source>
</evidence>
<accession>A0A9X1NLV0</accession>
<organism evidence="1 2">
    <name type="scientific">Kineosporia babensis</name>
    <dbReference type="NCBI Taxonomy" id="499548"/>
    <lineage>
        <taxon>Bacteria</taxon>
        <taxon>Bacillati</taxon>
        <taxon>Actinomycetota</taxon>
        <taxon>Actinomycetes</taxon>
        <taxon>Kineosporiales</taxon>
        <taxon>Kineosporiaceae</taxon>
        <taxon>Kineosporia</taxon>
    </lineage>
</organism>
<dbReference type="InterPro" id="IPR046646">
    <property type="entry name" value="DUF6758"/>
</dbReference>
<dbReference type="Pfam" id="PF20544">
    <property type="entry name" value="DUF6758"/>
    <property type="match status" value="1"/>
</dbReference>
<reference evidence="1" key="1">
    <citation type="submission" date="2021-11" db="EMBL/GenBank/DDBJ databases">
        <title>Streptomyces corallinus and Kineosporia corallina sp. nov., two new coral-derived marine actinobacteria.</title>
        <authorList>
            <person name="Buangrab K."/>
            <person name="Sutthacheep M."/>
            <person name="Yeemin T."/>
            <person name="Harunari E."/>
            <person name="Igarashi Y."/>
            <person name="Sripreechasak P."/>
            <person name="Kanchanasin P."/>
            <person name="Tanasupawat S."/>
            <person name="Phongsopitanun W."/>
        </authorList>
    </citation>
    <scope>NUCLEOTIDE SEQUENCE</scope>
    <source>
        <strain evidence="1">JCM 31032</strain>
    </source>
</reference>
<gene>
    <name evidence="1" type="ORF">LR394_31850</name>
</gene>
<dbReference type="Proteomes" id="UP001138997">
    <property type="component" value="Unassembled WGS sequence"/>
</dbReference>
<evidence type="ECO:0000313" key="1">
    <source>
        <dbReference type="EMBL" id="MCD5315501.1"/>
    </source>
</evidence>
<proteinExistence type="predicted"/>
<evidence type="ECO:0008006" key="3">
    <source>
        <dbReference type="Google" id="ProtNLM"/>
    </source>
</evidence>
<dbReference type="EMBL" id="JAJOMB010000022">
    <property type="protein sequence ID" value="MCD5315501.1"/>
    <property type="molecule type" value="Genomic_DNA"/>
</dbReference>
<name>A0A9X1NLV0_9ACTN</name>
<sequence>MTLLRTCPRCGSVAREPGEHGGTWTCEEHGQIVPVGPAQVPTQKLLRQVALDSLVPVWMPRPLPQGWEVTGLQWAGAGAGGTVACVVAVSGPHPLPEMGDEEPTVDLMFVAEQPGIGLGAHLAGMHGVDPGPLLAEKAAHDPAEIKLEADDHEVPLWSVPVDGGLAYVGEASGVWLWVLAWPSSAALALLNRFCLVDARNVETEPDLPCGSLTPRLR</sequence>
<comment type="caution">
    <text evidence="1">The sequence shown here is derived from an EMBL/GenBank/DDBJ whole genome shotgun (WGS) entry which is preliminary data.</text>
</comment>
<keyword evidence="2" id="KW-1185">Reference proteome</keyword>
<dbReference type="RefSeq" id="WP_231448322.1">
    <property type="nucleotide sequence ID" value="NZ_JAJOMB010000022.1"/>
</dbReference>
<protein>
    <recommendedName>
        <fullName evidence="3">Phosphotransacetylase</fullName>
    </recommendedName>
</protein>
<dbReference type="AlphaFoldDB" id="A0A9X1NLV0"/>